<dbReference type="FunFam" id="3.40.50.2300:FF:000001">
    <property type="entry name" value="DNA-binding response regulator PhoB"/>
    <property type="match status" value="1"/>
</dbReference>
<comment type="caution">
    <text evidence="10">The sequence shown here is derived from an EMBL/GenBank/DDBJ whole genome shotgun (WGS) entry which is preliminary data.</text>
</comment>
<evidence type="ECO:0000256" key="1">
    <source>
        <dbReference type="ARBA" id="ARBA00022553"/>
    </source>
</evidence>
<dbReference type="Gene3D" id="1.10.10.10">
    <property type="entry name" value="Winged helix-like DNA-binding domain superfamily/Winged helix DNA-binding domain"/>
    <property type="match status" value="1"/>
</dbReference>
<dbReference type="InterPro" id="IPR039420">
    <property type="entry name" value="WalR-like"/>
</dbReference>
<feature type="DNA-binding region" description="OmpR/PhoB-type" evidence="7">
    <location>
        <begin position="129"/>
        <end position="228"/>
    </location>
</feature>
<dbReference type="PANTHER" id="PTHR48111">
    <property type="entry name" value="REGULATOR OF RPOS"/>
    <property type="match status" value="1"/>
</dbReference>
<dbReference type="PROSITE" id="PS50110">
    <property type="entry name" value="RESPONSE_REGULATORY"/>
    <property type="match status" value="1"/>
</dbReference>
<accession>I4EKR3</accession>
<dbReference type="GO" id="GO:0032993">
    <property type="term" value="C:protein-DNA complex"/>
    <property type="evidence" value="ECO:0007669"/>
    <property type="project" value="TreeGrafter"/>
</dbReference>
<evidence type="ECO:0000256" key="4">
    <source>
        <dbReference type="ARBA" id="ARBA00023125"/>
    </source>
</evidence>
<dbReference type="OrthoDB" id="9790454at2"/>
<dbReference type="InterPro" id="IPR036388">
    <property type="entry name" value="WH-like_DNA-bd_sf"/>
</dbReference>
<evidence type="ECO:0000256" key="5">
    <source>
        <dbReference type="ARBA" id="ARBA00023163"/>
    </source>
</evidence>
<keyword evidence="5" id="KW-0804">Transcription</keyword>
<dbReference type="Pfam" id="PF00072">
    <property type="entry name" value="Response_reg"/>
    <property type="match status" value="1"/>
</dbReference>
<dbReference type="InterPro" id="IPR001789">
    <property type="entry name" value="Sig_transdc_resp-reg_receiver"/>
</dbReference>
<dbReference type="SUPFAM" id="SSF52172">
    <property type="entry name" value="CheY-like"/>
    <property type="match status" value="1"/>
</dbReference>
<dbReference type="GO" id="GO:0000976">
    <property type="term" value="F:transcription cis-regulatory region binding"/>
    <property type="evidence" value="ECO:0007669"/>
    <property type="project" value="TreeGrafter"/>
</dbReference>
<keyword evidence="4 7" id="KW-0238">DNA-binding</keyword>
<proteinExistence type="predicted"/>
<evidence type="ECO:0000259" key="9">
    <source>
        <dbReference type="PROSITE" id="PS51755"/>
    </source>
</evidence>
<dbReference type="PROSITE" id="PS51755">
    <property type="entry name" value="OMPR_PHOB"/>
    <property type="match status" value="1"/>
</dbReference>
<feature type="domain" description="Response regulatory" evidence="8">
    <location>
        <begin position="5"/>
        <end position="118"/>
    </location>
</feature>
<dbReference type="CDD" id="cd00383">
    <property type="entry name" value="trans_reg_C"/>
    <property type="match status" value="1"/>
</dbReference>
<protein>
    <submittedName>
        <fullName evidence="10">Putative transcriptional regulator ycf27</fullName>
    </submittedName>
</protein>
<evidence type="ECO:0000259" key="8">
    <source>
        <dbReference type="PROSITE" id="PS50110"/>
    </source>
</evidence>
<gene>
    <name evidence="10" type="primary">ycf</name>
    <name evidence="10" type="ORF">NITHO_4750004</name>
</gene>
<dbReference type="Pfam" id="PF00486">
    <property type="entry name" value="Trans_reg_C"/>
    <property type="match status" value="1"/>
</dbReference>
<dbReference type="EMBL" id="CAGS01000418">
    <property type="protein sequence ID" value="CCF85275.1"/>
    <property type="molecule type" value="Genomic_DNA"/>
</dbReference>
<dbReference type="Gene3D" id="6.10.250.690">
    <property type="match status" value="1"/>
</dbReference>
<dbReference type="InterPro" id="IPR011006">
    <property type="entry name" value="CheY-like_superfamily"/>
</dbReference>
<dbReference type="RefSeq" id="WP_008480064.1">
    <property type="nucleotide sequence ID" value="NZ_CAGS01000418.1"/>
</dbReference>
<evidence type="ECO:0000313" key="10">
    <source>
        <dbReference type="EMBL" id="CCF85275.1"/>
    </source>
</evidence>
<keyword evidence="1 6" id="KW-0597">Phosphoprotein</keyword>
<feature type="modified residue" description="4-aspartylphosphate" evidence="6">
    <location>
        <position position="54"/>
    </location>
</feature>
<dbReference type="SMART" id="SM00862">
    <property type="entry name" value="Trans_reg_C"/>
    <property type="match status" value="1"/>
</dbReference>
<keyword evidence="11" id="KW-1185">Reference proteome</keyword>
<dbReference type="Gene3D" id="3.40.50.2300">
    <property type="match status" value="1"/>
</dbReference>
<dbReference type="InterPro" id="IPR001867">
    <property type="entry name" value="OmpR/PhoB-type_DNA-bd"/>
</dbReference>
<keyword evidence="3" id="KW-0805">Transcription regulation</keyword>
<organism evidence="10 11">
    <name type="scientific">Nitrolancea hollandica Lb</name>
    <dbReference type="NCBI Taxonomy" id="1129897"/>
    <lineage>
        <taxon>Bacteria</taxon>
        <taxon>Pseudomonadati</taxon>
        <taxon>Thermomicrobiota</taxon>
        <taxon>Thermomicrobia</taxon>
        <taxon>Sphaerobacterales</taxon>
        <taxon>Sphaerobacterineae</taxon>
        <taxon>Sphaerobacteraceae</taxon>
        <taxon>Nitrolancea</taxon>
    </lineage>
</organism>
<keyword evidence="2" id="KW-0902">Two-component regulatory system</keyword>
<feature type="domain" description="OmpR/PhoB-type" evidence="9">
    <location>
        <begin position="129"/>
        <end position="228"/>
    </location>
</feature>
<dbReference type="GO" id="GO:0006355">
    <property type="term" value="P:regulation of DNA-templated transcription"/>
    <property type="evidence" value="ECO:0007669"/>
    <property type="project" value="InterPro"/>
</dbReference>
<dbReference type="GO" id="GO:0005829">
    <property type="term" value="C:cytosol"/>
    <property type="evidence" value="ECO:0007669"/>
    <property type="project" value="TreeGrafter"/>
</dbReference>
<dbReference type="CDD" id="cd17574">
    <property type="entry name" value="REC_OmpR"/>
    <property type="match status" value="1"/>
</dbReference>
<evidence type="ECO:0000256" key="2">
    <source>
        <dbReference type="ARBA" id="ARBA00023012"/>
    </source>
</evidence>
<evidence type="ECO:0000256" key="7">
    <source>
        <dbReference type="PROSITE-ProRule" id="PRU01091"/>
    </source>
</evidence>
<evidence type="ECO:0000256" key="6">
    <source>
        <dbReference type="PROSITE-ProRule" id="PRU00169"/>
    </source>
</evidence>
<dbReference type="GO" id="GO:0000156">
    <property type="term" value="F:phosphorelay response regulator activity"/>
    <property type="evidence" value="ECO:0007669"/>
    <property type="project" value="TreeGrafter"/>
</dbReference>
<reference evidence="10 11" key="1">
    <citation type="journal article" date="2012" name="ISME J.">
        <title>Nitrification expanded: discovery, physiology and genomics of a nitrite-oxidizing bacterium from the phylum Chloroflexi.</title>
        <authorList>
            <person name="Sorokin D.Y."/>
            <person name="Lucker S."/>
            <person name="Vejmelkova D."/>
            <person name="Kostrikina N.A."/>
            <person name="Kleerebezem R."/>
            <person name="Rijpstra W.I."/>
            <person name="Damste J.S."/>
            <person name="Le Paslier D."/>
            <person name="Muyzer G."/>
            <person name="Wagner M."/>
            <person name="van Loosdrecht M.C."/>
            <person name="Daims H."/>
        </authorList>
    </citation>
    <scope>NUCLEOTIDE SEQUENCE [LARGE SCALE GENOMIC DNA]</scope>
    <source>
        <strain evidence="11">none</strain>
    </source>
</reference>
<evidence type="ECO:0000313" key="11">
    <source>
        <dbReference type="Proteomes" id="UP000004221"/>
    </source>
</evidence>
<dbReference type="AlphaFoldDB" id="I4EKR3"/>
<dbReference type="SMART" id="SM00448">
    <property type="entry name" value="REC"/>
    <property type="match status" value="1"/>
</dbReference>
<dbReference type="Proteomes" id="UP000004221">
    <property type="component" value="Unassembled WGS sequence"/>
</dbReference>
<dbReference type="PANTHER" id="PTHR48111:SF50">
    <property type="entry name" value="KDP OPERON TRANSCRIPTIONAL REGULATORY PROTEIN KDPE"/>
    <property type="match status" value="1"/>
</dbReference>
<name>I4EKR3_9BACT</name>
<sequence length="233" mass="26331">MAKHLILVVDDDVPILRLVRAKLQADGYSVMTAGNGEDALSALEEERPDLVVLDLMMPGMDGFETMRRIREDSTIPIILLTARTGASDKIQGLDLGADDYVTKPFNPDELSSRIAAVLRRTTGGARPKNQVLRYDHLTINLEKRRVTVDGEEVHLSRTEWELLHQLASHTGRVMLHAELLTRIWGPEFRDETHYLRTWVSRLRKKLGDDQEPPTLITTFPGMGYRLEPPEEAG</sequence>
<evidence type="ECO:0000256" key="3">
    <source>
        <dbReference type="ARBA" id="ARBA00023015"/>
    </source>
</evidence>